<dbReference type="InterPro" id="IPR016152">
    <property type="entry name" value="PTrfase/Anion_transptr"/>
</dbReference>
<comment type="subcellular location">
    <subcellularLocation>
        <location evidence="1">Cytoplasm</location>
    </subcellularLocation>
</comment>
<dbReference type="Gene3D" id="3.40.930.10">
    <property type="entry name" value="Mannitol-specific EII, Chain A"/>
    <property type="match status" value="1"/>
</dbReference>
<reference evidence="12" key="1">
    <citation type="submission" date="2021-03" db="EMBL/GenBank/DDBJ databases">
        <authorList>
            <person name="Sun Q."/>
        </authorList>
    </citation>
    <scope>NUCLEOTIDE SEQUENCE</scope>
    <source>
        <strain evidence="12">CCM 8862</strain>
    </source>
</reference>
<organism evidence="12 13">
    <name type="scientific">Corynebacterium mendelii</name>
    <dbReference type="NCBI Taxonomy" id="2765362"/>
    <lineage>
        <taxon>Bacteria</taxon>
        <taxon>Bacillati</taxon>
        <taxon>Actinomycetota</taxon>
        <taxon>Actinomycetes</taxon>
        <taxon>Mycobacteriales</taxon>
        <taxon>Corynebacteriaceae</taxon>
        <taxon>Corynebacterium</taxon>
    </lineage>
</organism>
<evidence type="ECO:0000256" key="3">
    <source>
        <dbReference type="ARBA" id="ARBA00022490"/>
    </source>
</evidence>
<comment type="function">
    <text evidence="8">The phosphoenolpyruvate-dependent sugar phosphotransferase system (sugar PTS), a major carbohydrate active transport system, catalyzes the phosphorylation of incoming sugar substrates concomitantly with their translocation across the cell membrane. The enzyme II UlaABC PTS system is involved in ascorbate transport.</text>
</comment>
<evidence type="ECO:0000256" key="2">
    <source>
        <dbReference type="ARBA" id="ARBA00022448"/>
    </source>
</evidence>
<dbReference type="EMBL" id="JAFLEQ010000016">
    <property type="protein sequence ID" value="MBN9644928.1"/>
    <property type="molecule type" value="Genomic_DNA"/>
</dbReference>
<name>A0A939E371_9CORY</name>
<dbReference type="PANTHER" id="PTHR36203:SF1">
    <property type="entry name" value="ASCORBATE-SPECIFIC PTS SYSTEM EIIA COMPONENT"/>
    <property type="match status" value="1"/>
</dbReference>
<evidence type="ECO:0000256" key="5">
    <source>
        <dbReference type="ARBA" id="ARBA00022679"/>
    </source>
</evidence>
<dbReference type="Proteomes" id="UP000664332">
    <property type="component" value="Unassembled WGS sequence"/>
</dbReference>
<keyword evidence="5" id="KW-0808">Transferase</keyword>
<sequence length="143" mass="15288">MNFKPDAVAAKREAADFKEAIRIVGSLYEKEGIATSDYAQAMIDAVGEFGPYMVLMPGLAMPHAKSGAGVNRRGCAVVTLSTPVEFGHEKNDPVDVLVSFAAGEKKAHMEMIQSLANALSDAELIEAIRNAETDEELAALFES</sequence>
<keyword evidence="2" id="KW-0813">Transport</keyword>
<evidence type="ECO:0000256" key="8">
    <source>
        <dbReference type="ARBA" id="ARBA00037387"/>
    </source>
</evidence>
<dbReference type="InterPro" id="IPR051351">
    <property type="entry name" value="Ascorbate-PTS_EIIA_comp"/>
</dbReference>
<keyword evidence="4" id="KW-0597">Phosphoprotein</keyword>
<keyword evidence="13" id="KW-1185">Reference proteome</keyword>
<keyword evidence="12" id="KW-0762">Sugar transport</keyword>
<dbReference type="CDD" id="cd00211">
    <property type="entry name" value="PTS_IIA_fru"/>
    <property type="match status" value="1"/>
</dbReference>
<dbReference type="PROSITE" id="PS51094">
    <property type="entry name" value="PTS_EIIA_TYPE_2"/>
    <property type="match status" value="1"/>
</dbReference>
<evidence type="ECO:0000256" key="6">
    <source>
        <dbReference type="ARBA" id="ARBA00022683"/>
    </source>
</evidence>
<dbReference type="SUPFAM" id="SSF55804">
    <property type="entry name" value="Phoshotransferase/anion transport protein"/>
    <property type="match status" value="1"/>
</dbReference>
<evidence type="ECO:0000256" key="4">
    <source>
        <dbReference type="ARBA" id="ARBA00022553"/>
    </source>
</evidence>
<dbReference type="PANTHER" id="PTHR36203">
    <property type="entry name" value="ASCORBATE-SPECIFIC PTS SYSTEM EIIA COMPONENT"/>
    <property type="match status" value="1"/>
</dbReference>
<feature type="domain" description="PTS EIIA type-2" evidence="11">
    <location>
        <begin position="1"/>
        <end position="143"/>
    </location>
</feature>
<dbReference type="GO" id="GO:0005737">
    <property type="term" value="C:cytoplasm"/>
    <property type="evidence" value="ECO:0007669"/>
    <property type="project" value="UniProtKB-SubCell"/>
</dbReference>
<accession>A0A939E371</accession>
<dbReference type="GO" id="GO:0009401">
    <property type="term" value="P:phosphoenolpyruvate-dependent sugar phosphotransferase system"/>
    <property type="evidence" value="ECO:0007669"/>
    <property type="project" value="UniProtKB-KW"/>
</dbReference>
<comment type="caution">
    <text evidence="12">The sequence shown here is derived from an EMBL/GenBank/DDBJ whole genome shotgun (WGS) entry which is preliminary data.</text>
</comment>
<dbReference type="RefSeq" id="WP_207279382.1">
    <property type="nucleotide sequence ID" value="NZ_JAFLEQ010000016.1"/>
</dbReference>
<evidence type="ECO:0000256" key="9">
    <source>
        <dbReference type="ARBA" id="ARBA00041175"/>
    </source>
</evidence>
<evidence type="ECO:0000256" key="10">
    <source>
        <dbReference type="ARBA" id="ARBA00042072"/>
    </source>
</evidence>
<dbReference type="InterPro" id="IPR002178">
    <property type="entry name" value="PTS_EIIA_type-2_dom"/>
</dbReference>
<evidence type="ECO:0000313" key="13">
    <source>
        <dbReference type="Proteomes" id="UP000664332"/>
    </source>
</evidence>
<dbReference type="GO" id="GO:0016301">
    <property type="term" value="F:kinase activity"/>
    <property type="evidence" value="ECO:0007669"/>
    <property type="project" value="UniProtKB-KW"/>
</dbReference>
<protein>
    <recommendedName>
        <fullName evidence="9">Ascorbate-specific PTS system EIIA component</fullName>
    </recommendedName>
    <alternativeName>
        <fullName evidence="10">Ascorbate-specific phosphotransferase enzyme IIA component</fullName>
    </alternativeName>
</protein>
<dbReference type="Pfam" id="PF00359">
    <property type="entry name" value="PTS_EIIA_2"/>
    <property type="match status" value="1"/>
</dbReference>
<keyword evidence="6" id="KW-0598">Phosphotransferase system</keyword>
<proteinExistence type="predicted"/>
<evidence type="ECO:0000313" key="12">
    <source>
        <dbReference type="EMBL" id="MBN9644928.1"/>
    </source>
</evidence>
<evidence type="ECO:0000256" key="7">
    <source>
        <dbReference type="ARBA" id="ARBA00022777"/>
    </source>
</evidence>
<dbReference type="AlphaFoldDB" id="A0A939E371"/>
<gene>
    <name evidence="12" type="ORF">JZY06_09945</name>
</gene>
<evidence type="ECO:0000259" key="11">
    <source>
        <dbReference type="PROSITE" id="PS51094"/>
    </source>
</evidence>
<evidence type="ECO:0000256" key="1">
    <source>
        <dbReference type="ARBA" id="ARBA00004496"/>
    </source>
</evidence>
<keyword evidence="7" id="KW-0418">Kinase</keyword>
<keyword evidence="3" id="KW-0963">Cytoplasm</keyword>